<dbReference type="PANTHER" id="PTHR45740:SF2">
    <property type="entry name" value="POLY [ADP-RIBOSE] POLYMERASE"/>
    <property type="match status" value="1"/>
</dbReference>
<dbReference type="RefSeq" id="XP_015522008.1">
    <property type="nucleotide sequence ID" value="XM_015666522.2"/>
</dbReference>
<sequence>MDLFNKAMHSNDFGLRRYYPWSGYINHEPWVTGRVSNRERKYVWSHMQDVFWWDEMTVKKIENPFLWARYALRYEEMRIDSASRDVSEEIVIHATSISSAYEIADKNFNWRLARRCRFGHGVSFARDADYAEAHASDNEAYIIAGILVANCDIGNYGTRIPSYFSDTTVNRQDSVCVKYNDNEFYPYYIVY</sequence>
<proteinExistence type="predicted"/>
<dbReference type="GeneID" id="107225904"/>
<keyword evidence="1" id="KW-1185">Reference proteome</keyword>
<dbReference type="Gene3D" id="3.90.228.10">
    <property type="match status" value="1"/>
</dbReference>
<evidence type="ECO:0000313" key="1">
    <source>
        <dbReference type="Proteomes" id="UP000829291"/>
    </source>
</evidence>
<accession>A0A6J0C606</accession>
<reference evidence="2" key="1">
    <citation type="submission" date="2025-08" db="UniProtKB">
        <authorList>
            <consortium name="RefSeq"/>
        </authorList>
    </citation>
    <scope>IDENTIFICATION</scope>
    <source>
        <tissue evidence="2">Thorax and Abdomen</tissue>
    </source>
</reference>
<organism evidence="2">
    <name type="scientific">Neodiprion lecontei</name>
    <name type="common">Redheaded pine sawfly</name>
    <dbReference type="NCBI Taxonomy" id="441921"/>
    <lineage>
        <taxon>Eukaryota</taxon>
        <taxon>Metazoa</taxon>
        <taxon>Ecdysozoa</taxon>
        <taxon>Arthropoda</taxon>
        <taxon>Hexapoda</taxon>
        <taxon>Insecta</taxon>
        <taxon>Pterygota</taxon>
        <taxon>Neoptera</taxon>
        <taxon>Endopterygota</taxon>
        <taxon>Hymenoptera</taxon>
        <taxon>Tenthredinoidea</taxon>
        <taxon>Diprionidae</taxon>
        <taxon>Diprioninae</taxon>
        <taxon>Neodiprion</taxon>
    </lineage>
</organism>
<dbReference type="KEGG" id="nlo:107225904"/>
<dbReference type="AlphaFoldDB" id="A0A6J0C606"/>
<dbReference type="GO" id="GO:0003950">
    <property type="term" value="F:NAD+ poly-ADP-ribosyltransferase activity"/>
    <property type="evidence" value="ECO:0007669"/>
    <property type="project" value="TreeGrafter"/>
</dbReference>
<gene>
    <name evidence="2" type="primary">LOC107225904</name>
</gene>
<dbReference type="GO" id="GO:1990404">
    <property type="term" value="F:NAD+-protein mono-ADP-ribosyltransferase activity"/>
    <property type="evidence" value="ECO:0007669"/>
    <property type="project" value="TreeGrafter"/>
</dbReference>
<dbReference type="SUPFAM" id="SSF56399">
    <property type="entry name" value="ADP-ribosylation"/>
    <property type="match status" value="1"/>
</dbReference>
<dbReference type="OrthoDB" id="7647838at2759"/>
<protein>
    <submittedName>
        <fullName evidence="2">Protein mono-ADP-ribosyltransferase TIPARP</fullName>
    </submittedName>
</protein>
<dbReference type="GO" id="GO:0005634">
    <property type="term" value="C:nucleus"/>
    <property type="evidence" value="ECO:0007669"/>
    <property type="project" value="TreeGrafter"/>
</dbReference>
<evidence type="ECO:0000313" key="2">
    <source>
        <dbReference type="RefSeq" id="XP_015522008.1"/>
    </source>
</evidence>
<dbReference type="Proteomes" id="UP000829291">
    <property type="component" value="Chromosome 5"/>
</dbReference>
<name>A0A6J0C606_NEOLC</name>
<dbReference type="InterPro" id="IPR051712">
    <property type="entry name" value="ARTD-AVP"/>
</dbReference>
<dbReference type="PANTHER" id="PTHR45740">
    <property type="entry name" value="POLY [ADP-RIBOSE] POLYMERASE"/>
    <property type="match status" value="1"/>
</dbReference>